<name>A0ACC0KW38_CHOFU</name>
<evidence type="ECO:0000313" key="1">
    <source>
        <dbReference type="EMBL" id="KAI8440692.1"/>
    </source>
</evidence>
<reference evidence="1 2" key="1">
    <citation type="journal article" date="2022" name="Genome Biol. Evol.">
        <title>The Spruce Budworm Genome: Reconstructing the Evolutionary History of Antifreeze Proteins.</title>
        <authorList>
            <person name="Beliveau C."/>
            <person name="Gagne P."/>
            <person name="Picq S."/>
            <person name="Vernygora O."/>
            <person name="Keeling C.I."/>
            <person name="Pinkney K."/>
            <person name="Doucet D."/>
            <person name="Wen F."/>
            <person name="Johnston J.S."/>
            <person name="Maaroufi H."/>
            <person name="Boyle B."/>
            <person name="Laroche J."/>
            <person name="Dewar K."/>
            <person name="Juretic N."/>
            <person name="Blackburn G."/>
            <person name="Nisole A."/>
            <person name="Brunet B."/>
            <person name="Brandao M."/>
            <person name="Lumley L."/>
            <person name="Duan J."/>
            <person name="Quan G."/>
            <person name="Lucarotti C.J."/>
            <person name="Roe A.D."/>
            <person name="Sperling F.A.H."/>
            <person name="Levesque R.C."/>
            <person name="Cusson M."/>
        </authorList>
    </citation>
    <scope>NUCLEOTIDE SEQUENCE [LARGE SCALE GENOMIC DNA]</scope>
    <source>
        <strain evidence="1">Glfc:IPQL:Cfum</strain>
    </source>
</reference>
<protein>
    <submittedName>
        <fullName evidence="1">Uncharacterized protein</fullName>
    </submittedName>
</protein>
<organism evidence="1 2">
    <name type="scientific">Choristoneura fumiferana</name>
    <name type="common">Spruce budworm moth</name>
    <name type="synonym">Archips fumiferana</name>
    <dbReference type="NCBI Taxonomy" id="7141"/>
    <lineage>
        <taxon>Eukaryota</taxon>
        <taxon>Metazoa</taxon>
        <taxon>Ecdysozoa</taxon>
        <taxon>Arthropoda</taxon>
        <taxon>Hexapoda</taxon>
        <taxon>Insecta</taxon>
        <taxon>Pterygota</taxon>
        <taxon>Neoptera</taxon>
        <taxon>Endopterygota</taxon>
        <taxon>Lepidoptera</taxon>
        <taxon>Glossata</taxon>
        <taxon>Ditrysia</taxon>
        <taxon>Tortricoidea</taxon>
        <taxon>Tortricidae</taxon>
        <taxon>Tortricinae</taxon>
        <taxon>Choristoneura</taxon>
    </lineage>
</organism>
<sequence length="211" mass="24194">MLRIGTNLCFIFVLTFHFATSDVNRIELPESSRMVGVDTIHDVKIDKDTIISQNLKLEKRSKSKNVHRHKKVDEEPDWSYSAFPADVETYVQEFKQNMSECLKEVQAADKRQVKRLSPKTESPVHGECLIACVLKRNKVIENGKISKANLISLVNKFYSKDTRMMKKLDKNLDRCIEMSAKISDECALASHLNDCTNDLMASNKHKITVNY</sequence>
<proteinExistence type="predicted"/>
<evidence type="ECO:0000313" key="2">
    <source>
        <dbReference type="Proteomes" id="UP001064048"/>
    </source>
</evidence>
<comment type="caution">
    <text evidence="1">The sequence shown here is derived from an EMBL/GenBank/DDBJ whole genome shotgun (WGS) entry which is preliminary data.</text>
</comment>
<dbReference type="Proteomes" id="UP001064048">
    <property type="component" value="Chromosome 15"/>
</dbReference>
<accession>A0ACC0KW38</accession>
<gene>
    <name evidence="1" type="ORF">MSG28_009045</name>
</gene>
<keyword evidence="2" id="KW-1185">Reference proteome</keyword>
<dbReference type="EMBL" id="CM046115">
    <property type="protein sequence ID" value="KAI8440692.1"/>
    <property type="molecule type" value="Genomic_DNA"/>
</dbReference>